<dbReference type="EMBL" id="LAZR01034871">
    <property type="protein sequence ID" value="KKL29078.1"/>
    <property type="molecule type" value="Genomic_DNA"/>
</dbReference>
<reference evidence="1" key="1">
    <citation type="journal article" date="2015" name="Nature">
        <title>Complex archaea that bridge the gap between prokaryotes and eukaryotes.</title>
        <authorList>
            <person name="Spang A."/>
            <person name="Saw J.H."/>
            <person name="Jorgensen S.L."/>
            <person name="Zaremba-Niedzwiedzka K."/>
            <person name="Martijn J."/>
            <person name="Lind A.E."/>
            <person name="van Eijk R."/>
            <person name="Schleper C."/>
            <person name="Guy L."/>
            <person name="Ettema T.J."/>
        </authorList>
    </citation>
    <scope>NUCLEOTIDE SEQUENCE</scope>
</reference>
<dbReference type="AlphaFoldDB" id="A0A0F9EZ33"/>
<sequence>MPTAILEDSDFIKMFSDMGYNCGVIIDKRINEKGEVVIVWRHD</sequence>
<name>A0A0F9EZ33_9ZZZZ</name>
<organism evidence="1">
    <name type="scientific">marine sediment metagenome</name>
    <dbReference type="NCBI Taxonomy" id="412755"/>
    <lineage>
        <taxon>unclassified sequences</taxon>
        <taxon>metagenomes</taxon>
        <taxon>ecological metagenomes</taxon>
    </lineage>
</organism>
<comment type="caution">
    <text evidence="1">The sequence shown here is derived from an EMBL/GenBank/DDBJ whole genome shotgun (WGS) entry which is preliminary data.</text>
</comment>
<evidence type="ECO:0000313" key="1">
    <source>
        <dbReference type="EMBL" id="KKL29078.1"/>
    </source>
</evidence>
<gene>
    <name evidence="1" type="ORF">LCGC14_2368760</name>
</gene>
<accession>A0A0F9EZ33</accession>
<proteinExistence type="predicted"/>
<protein>
    <submittedName>
        <fullName evidence="1">Uncharacterized protein</fullName>
    </submittedName>
</protein>